<dbReference type="FunFam" id="3.30.160.60:FF:000912">
    <property type="entry name" value="Zinc finger protein 660"/>
    <property type="match status" value="3"/>
</dbReference>
<evidence type="ECO:0000313" key="9">
    <source>
        <dbReference type="EMBL" id="KAK2705855.1"/>
    </source>
</evidence>
<dbReference type="PANTHER" id="PTHR23235:SF142">
    <property type="entry name" value="ZINC FINGER PROTEIN 384"/>
    <property type="match status" value="1"/>
</dbReference>
<evidence type="ECO:0000256" key="1">
    <source>
        <dbReference type="ARBA" id="ARBA00022723"/>
    </source>
</evidence>
<evidence type="ECO:0000313" key="10">
    <source>
        <dbReference type="Proteomes" id="UP001187531"/>
    </source>
</evidence>
<evidence type="ECO:0000259" key="8">
    <source>
        <dbReference type="PROSITE" id="PS50157"/>
    </source>
</evidence>
<proteinExistence type="predicted"/>
<dbReference type="InterPro" id="IPR036236">
    <property type="entry name" value="Znf_C2H2_sf"/>
</dbReference>
<evidence type="ECO:0000256" key="2">
    <source>
        <dbReference type="ARBA" id="ARBA00022737"/>
    </source>
</evidence>
<keyword evidence="5" id="KW-0539">Nucleus</keyword>
<reference evidence="9" key="1">
    <citation type="submission" date="2023-07" db="EMBL/GenBank/DDBJ databases">
        <title>Chromosome-level genome assembly of Artemia franciscana.</title>
        <authorList>
            <person name="Jo E."/>
        </authorList>
    </citation>
    <scope>NUCLEOTIDE SEQUENCE</scope>
    <source>
        <tissue evidence="9">Whole body</tissue>
    </source>
</reference>
<dbReference type="FunFam" id="3.30.160.60:FF:000303">
    <property type="entry name" value="Zinc finger protein 41"/>
    <property type="match status" value="1"/>
</dbReference>
<feature type="domain" description="C2H2-type" evidence="8">
    <location>
        <begin position="66"/>
        <end position="93"/>
    </location>
</feature>
<feature type="region of interest" description="Disordered" evidence="7">
    <location>
        <begin position="285"/>
        <end position="316"/>
    </location>
</feature>
<dbReference type="PROSITE" id="PS50157">
    <property type="entry name" value="ZINC_FINGER_C2H2_2"/>
    <property type="match status" value="4"/>
</dbReference>
<evidence type="ECO:0000256" key="4">
    <source>
        <dbReference type="ARBA" id="ARBA00022833"/>
    </source>
</evidence>
<dbReference type="Pfam" id="PF00096">
    <property type="entry name" value="zf-C2H2"/>
    <property type="match status" value="4"/>
</dbReference>
<dbReference type="EMBL" id="JAVRJZ010000020">
    <property type="protein sequence ID" value="KAK2705855.1"/>
    <property type="molecule type" value="Genomic_DNA"/>
</dbReference>
<dbReference type="AlphaFoldDB" id="A0AA88L2Y0"/>
<keyword evidence="2" id="KW-0677">Repeat</keyword>
<dbReference type="SUPFAM" id="SSF57667">
    <property type="entry name" value="beta-beta-alpha zinc fingers"/>
    <property type="match status" value="2"/>
</dbReference>
<keyword evidence="1" id="KW-0479">Metal-binding</keyword>
<evidence type="ECO:0000256" key="3">
    <source>
        <dbReference type="ARBA" id="ARBA00022771"/>
    </source>
</evidence>
<evidence type="ECO:0000256" key="5">
    <source>
        <dbReference type="ARBA" id="ARBA00023242"/>
    </source>
</evidence>
<dbReference type="Gene3D" id="3.30.160.60">
    <property type="entry name" value="Classic Zinc Finger"/>
    <property type="match status" value="5"/>
</dbReference>
<dbReference type="PROSITE" id="PS00028">
    <property type="entry name" value="ZINC_FINGER_C2H2_1"/>
    <property type="match status" value="4"/>
</dbReference>
<keyword evidence="3 6" id="KW-0863">Zinc-finger</keyword>
<evidence type="ECO:0000256" key="7">
    <source>
        <dbReference type="SAM" id="MobiDB-lite"/>
    </source>
</evidence>
<evidence type="ECO:0000256" key="6">
    <source>
        <dbReference type="PROSITE-ProRule" id="PRU00042"/>
    </source>
</evidence>
<organism evidence="9 10">
    <name type="scientific">Artemia franciscana</name>
    <name type="common">Brine shrimp</name>
    <name type="synonym">Artemia sanfranciscana</name>
    <dbReference type="NCBI Taxonomy" id="6661"/>
    <lineage>
        <taxon>Eukaryota</taxon>
        <taxon>Metazoa</taxon>
        <taxon>Ecdysozoa</taxon>
        <taxon>Arthropoda</taxon>
        <taxon>Crustacea</taxon>
        <taxon>Branchiopoda</taxon>
        <taxon>Anostraca</taxon>
        <taxon>Artemiidae</taxon>
        <taxon>Artemia</taxon>
    </lineage>
</organism>
<dbReference type="SMART" id="SM00355">
    <property type="entry name" value="ZnF_C2H2"/>
    <property type="match status" value="4"/>
</dbReference>
<name>A0AA88L2Y0_ARTSF</name>
<keyword evidence="4" id="KW-0862">Zinc</keyword>
<protein>
    <recommendedName>
        <fullName evidence="8">C2H2-type domain-containing protein</fullName>
    </recommendedName>
</protein>
<dbReference type="Proteomes" id="UP001187531">
    <property type="component" value="Unassembled WGS sequence"/>
</dbReference>
<dbReference type="InterPro" id="IPR013087">
    <property type="entry name" value="Znf_C2H2_type"/>
</dbReference>
<gene>
    <name evidence="9" type="ORF">QYM36_016012</name>
</gene>
<dbReference type="GO" id="GO:0000978">
    <property type="term" value="F:RNA polymerase II cis-regulatory region sequence-specific DNA binding"/>
    <property type="evidence" value="ECO:0007669"/>
    <property type="project" value="TreeGrafter"/>
</dbReference>
<feature type="domain" description="C2H2-type" evidence="8">
    <location>
        <begin position="10"/>
        <end position="37"/>
    </location>
</feature>
<dbReference type="GO" id="GO:0008270">
    <property type="term" value="F:zinc ion binding"/>
    <property type="evidence" value="ECO:0007669"/>
    <property type="project" value="UniProtKB-KW"/>
</dbReference>
<dbReference type="GO" id="GO:0000981">
    <property type="term" value="F:DNA-binding transcription factor activity, RNA polymerase II-specific"/>
    <property type="evidence" value="ECO:0007669"/>
    <property type="project" value="TreeGrafter"/>
</dbReference>
<feature type="domain" description="C2H2-type" evidence="8">
    <location>
        <begin position="94"/>
        <end position="121"/>
    </location>
</feature>
<keyword evidence="10" id="KW-1185">Reference proteome</keyword>
<sequence length="519" mass="59421">MRIHTGENPFKCDMCDRRFSRNYNLNTHMRIHTGEKPFKCDVCKRGFSGNSDITRHMRIHTSEKPFKCDICEQGFSQSGNLTTHMKIHTGENPFKCDMCDRRFSRNHDLTRHMRIHTGEKSFKCDICDQRFNALWILDDEVQKSLDILDQVLSEFEDVPSSSESITAFSSPCDDGSEKGDNRTKKEVYFGVSTVERSMLQGHGKDLKDQSVSNSVSKLEKNLERIRLVQQNSVTNTDFLKVSNDDDIKPTTRCDQSQEILDNNNEAIVPKNLLSFWLDREERTKAEFSPTLPKGKEQEQNAKNTPPSKLPKPTNIVKPISKADQFLDSRLPKSKIPVSCDARNTDKLSASKHPSDLQKTKVFKIPAENKGGDRIKLCSNSANEELSNILKPNLREELNDQRFKSLQPKKESMVCDINKTGRSTAIIFQEESKKISEIPLNDSNIEKFGSSPPSKSDICFIQTISSHSIHIVNPTQEKLGNFEFAIHARGELEKSVYAQCLWDMFKNNYWRWMSPEVIVE</sequence>
<accession>A0AA88L2Y0</accession>
<feature type="domain" description="C2H2-type" evidence="8">
    <location>
        <begin position="38"/>
        <end position="65"/>
    </location>
</feature>
<comment type="caution">
    <text evidence="9">The sequence shown here is derived from an EMBL/GenBank/DDBJ whole genome shotgun (WGS) entry which is preliminary data.</text>
</comment>
<dbReference type="PANTHER" id="PTHR23235">
    <property type="entry name" value="KRUEPPEL-LIKE TRANSCRIPTION FACTOR"/>
    <property type="match status" value="1"/>
</dbReference>